<evidence type="ECO:0000313" key="8">
    <source>
        <dbReference type="EMBL" id="TBU93528.1"/>
    </source>
</evidence>
<organism evidence="8 9">
    <name type="scientific">Stutzerimonas kirkiae</name>
    <dbReference type="NCBI Taxonomy" id="2211392"/>
    <lineage>
        <taxon>Bacteria</taxon>
        <taxon>Pseudomonadati</taxon>
        <taxon>Pseudomonadota</taxon>
        <taxon>Gammaproteobacteria</taxon>
        <taxon>Pseudomonadales</taxon>
        <taxon>Pseudomonadaceae</taxon>
        <taxon>Stutzerimonas</taxon>
    </lineage>
</organism>
<feature type="transmembrane region" description="Helical" evidence="6">
    <location>
        <begin position="95"/>
        <end position="117"/>
    </location>
</feature>
<dbReference type="AlphaFoldDB" id="A0A4Q9R2K8"/>
<evidence type="ECO:0000256" key="5">
    <source>
        <dbReference type="ARBA" id="ARBA00023136"/>
    </source>
</evidence>
<evidence type="ECO:0000256" key="4">
    <source>
        <dbReference type="ARBA" id="ARBA00022989"/>
    </source>
</evidence>
<keyword evidence="9" id="KW-1185">Reference proteome</keyword>
<comment type="caution">
    <text evidence="8">The sequence shown here is derived from an EMBL/GenBank/DDBJ whole genome shotgun (WGS) entry which is preliminary data.</text>
</comment>
<keyword evidence="2" id="KW-1003">Cell membrane</keyword>
<keyword evidence="5 6" id="KW-0472">Membrane</keyword>
<evidence type="ECO:0000256" key="3">
    <source>
        <dbReference type="ARBA" id="ARBA00022692"/>
    </source>
</evidence>
<evidence type="ECO:0000256" key="2">
    <source>
        <dbReference type="ARBA" id="ARBA00022475"/>
    </source>
</evidence>
<evidence type="ECO:0000256" key="1">
    <source>
        <dbReference type="ARBA" id="ARBA00004651"/>
    </source>
</evidence>
<feature type="transmembrane region" description="Helical" evidence="6">
    <location>
        <begin position="123"/>
        <end position="141"/>
    </location>
</feature>
<dbReference type="Proteomes" id="UP000292639">
    <property type="component" value="Unassembled WGS sequence"/>
</dbReference>
<name>A0A4Q9R2K8_9GAMM</name>
<comment type="subcellular location">
    <subcellularLocation>
        <location evidence="1">Cell membrane</location>
        <topology evidence="1">Multi-pass membrane protein</topology>
    </subcellularLocation>
</comment>
<evidence type="ECO:0000256" key="6">
    <source>
        <dbReference type="SAM" id="Phobius"/>
    </source>
</evidence>
<reference evidence="8 9" key="1">
    <citation type="submission" date="2018-06" db="EMBL/GenBank/DDBJ databases">
        <title>Three novel Pseudomonas species isolated from symptomatic oak.</title>
        <authorList>
            <person name="Bueno-Gonzalez V."/>
            <person name="Brady C."/>
        </authorList>
    </citation>
    <scope>NUCLEOTIDE SEQUENCE [LARGE SCALE GENOMIC DNA]</scope>
    <source>
        <strain evidence="8 9">P17C</strain>
    </source>
</reference>
<feature type="transmembrane region" description="Helical" evidence="6">
    <location>
        <begin position="6"/>
        <end position="25"/>
    </location>
</feature>
<protein>
    <submittedName>
        <fullName evidence="8">Pilus assembly protein</fullName>
    </submittedName>
</protein>
<dbReference type="Pfam" id="PF00482">
    <property type="entry name" value="T2SSF"/>
    <property type="match status" value="1"/>
</dbReference>
<dbReference type="GO" id="GO:0005886">
    <property type="term" value="C:plasma membrane"/>
    <property type="evidence" value="ECO:0007669"/>
    <property type="project" value="UniProtKB-SubCell"/>
</dbReference>
<keyword evidence="4 6" id="KW-1133">Transmembrane helix</keyword>
<dbReference type="PANTHER" id="PTHR35007">
    <property type="entry name" value="INTEGRAL MEMBRANE PROTEIN-RELATED"/>
    <property type="match status" value="1"/>
</dbReference>
<dbReference type="PANTHER" id="PTHR35007:SF1">
    <property type="entry name" value="PILUS ASSEMBLY PROTEIN"/>
    <property type="match status" value="1"/>
</dbReference>
<dbReference type="InterPro" id="IPR018076">
    <property type="entry name" value="T2SS_GspF_dom"/>
</dbReference>
<feature type="transmembrane region" description="Helical" evidence="6">
    <location>
        <begin position="304"/>
        <end position="323"/>
    </location>
</feature>
<evidence type="ECO:0000313" key="9">
    <source>
        <dbReference type="Proteomes" id="UP000292639"/>
    </source>
</evidence>
<proteinExistence type="predicted"/>
<gene>
    <name evidence="8" type="ORF">DNJ96_13900</name>
</gene>
<accession>A0A4Q9R2K8</accession>
<sequence length="327" mass="35603">MSRADIVMLATFLACVLLGLALGVLRDALRQRPAARIQQRLQGLLSESCDVSRQKILQELAQARAEARRRQRHQAMGSLGYYLNRLDTLGGRRGYRLLLVAAAAPLLGAVALMAFGWLPLNPWSIALALFAAPLLTAVAVYRKLLANFQLRFLDQLPEAMDSITRASQAGIPVTQSIRNVGAQFAAPLGPEFARMGHSLVLGNDIQNVMDEALLRIELPDFAFFAVCLALQRDTGGSLVEALGNLATIIRTRRDLRLKTRAMTAEGRLSGMILAALPFFIAGSLFLLSPDYVGVLFSSEAGQELLWLAAVMLALGVLSIQRIARLEV</sequence>
<feature type="transmembrane region" description="Helical" evidence="6">
    <location>
        <begin position="268"/>
        <end position="288"/>
    </location>
</feature>
<evidence type="ECO:0000259" key="7">
    <source>
        <dbReference type="Pfam" id="PF00482"/>
    </source>
</evidence>
<dbReference type="EMBL" id="QJUP01000020">
    <property type="protein sequence ID" value="TBU93528.1"/>
    <property type="molecule type" value="Genomic_DNA"/>
</dbReference>
<keyword evidence="3 6" id="KW-0812">Transmembrane</keyword>
<dbReference type="RefSeq" id="WP_131184856.1">
    <property type="nucleotide sequence ID" value="NZ_QJUO01000018.1"/>
</dbReference>
<feature type="domain" description="Type II secretion system protein GspF" evidence="7">
    <location>
        <begin position="162"/>
        <end position="283"/>
    </location>
</feature>